<reference evidence="1 2" key="1">
    <citation type="journal article" date="2018" name="Cell">
        <title>The Chara Genome: Secondary Complexity and Implications for Plant Terrestrialization.</title>
        <authorList>
            <person name="Nishiyama T."/>
            <person name="Sakayama H."/>
            <person name="Vries J.D."/>
            <person name="Buschmann H."/>
            <person name="Saint-Marcoux D."/>
            <person name="Ullrich K.K."/>
            <person name="Haas F.B."/>
            <person name="Vanderstraeten L."/>
            <person name="Becker D."/>
            <person name="Lang D."/>
            <person name="Vosolsobe S."/>
            <person name="Rombauts S."/>
            <person name="Wilhelmsson P.K.I."/>
            <person name="Janitza P."/>
            <person name="Kern R."/>
            <person name="Heyl A."/>
            <person name="Rumpler F."/>
            <person name="Villalobos L.I.A.C."/>
            <person name="Clay J.M."/>
            <person name="Skokan R."/>
            <person name="Toyoda A."/>
            <person name="Suzuki Y."/>
            <person name="Kagoshima H."/>
            <person name="Schijlen E."/>
            <person name="Tajeshwar N."/>
            <person name="Catarino B."/>
            <person name="Hetherington A.J."/>
            <person name="Saltykova A."/>
            <person name="Bonnot C."/>
            <person name="Breuninger H."/>
            <person name="Symeonidi A."/>
            <person name="Radhakrishnan G.V."/>
            <person name="Van Nieuwerburgh F."/>
            <person name="Deforce D."/>
            <person name="Chang C."/>
            <person name="Karol K.G."/>
            <person name="Hedrich R."/>
            <person name="Ulvskov P."/>
            <person name="Glockner G."/>
            <person name="Delwiche C.F."/>
            <person name="Petrasek J."/>
            <person name="Van de Peer Y."/>
            <person name="Friml J."/>
            <person name="Beilby M."/>
            <person name="Dolan L."/>
            <person name="Kohara Y."/>
            <person name="Sugano S."/>
            <person name="Fujiyama A."/>
            <person name="Delaux P.-M."/>
            <person name="Quint M."/>
            <person name="TheiBen G."/>
            <person name="Hagemann M."/>
            <person name="Harholt J."/>
            <person name="Dunand C."/>
            <person name="Zachgo S."/>
            <person name="Langdale J."/>
            <person name="Maumus F."/>
            <person name="Straeten D.V.D."/>
            <person name="Gould S.B."/>
            <person name="Rensing S.A."/>
        </authorList>
    </citation>
    <scope>NUCLEOTIDE SEQUENCE [LARGE SCALE GENOMIC DNA]</scope>
    <source>
        <strain evidence="1 2">S276</strain>
    </source>
</reference>
<dbReference type="AlphaFoldDB" id="A0A388JPW5"/>
<name>A0A388JPW5_CHABU</name>
<comment type="caution">
    <text evidence="1">The sequence shown here is derived from an EMBL/GenBank/DDBJ whole genome shotgun (WGS) entry which is preliminary data.</text>
</comment>
<dbReference type="Proteomes" id="UP000265515">
    <property type="component" value="Unassembled WGS sequence"/>
</dbReference>
<dbReference type="Gramene" id="GBG59844">
    <property type="protein sequence ID" value="GBG59844"/>
    <property type="gene ID" value="CBR_g66647"/>
</dbReference>
<gene>
    <name evidence="1" type="ORF">CBR_g66647</name>
</gene>
<organism evidence="1 2">
    <name type="scientific">Chara braunii</name>
    <name type="common">Braun's stonewort</name>
    <dbReference type="NCBI Taxonomy" id="69332"/>
    <lineage>
        <taxon>Eukaryota</taxon>
        <taxon>Viridiplantae</taxon>
        <taxon>Streptophyta</taxon>
        <taxon>Charophyceae</taxon>
        <taxon>Charales</taxon>
        <taxon>Characeae</taxon>
        <taxon>Chara</taxon>
    </lineage>
</organism>
<dbReference type="EMBL" id="BFEA01000007">
    <property type="protein sequence ID" value="GBG59844.1"/>
    <property type="molecule type" value="Genomic_DNA"/>
</dbReference>
<keyword evidence="2" id="KW-1185">Reference proteome</keyword>
<protein>
    <submittedName>
        <fullName evidence="1">Uncharacterized protein</fullName>
    </submittedName>
</protein>
<evidence type="ECO:0000313" key="1">
    <source>
        <dbReference type="EMBL" id="GBG59844.1"/>
    </source>
</evidence>
<proteinExistence type="predicted"/>
<sequence length="114" mass="11765">MQAIAGSAALQVCAPTKALLAQREAPTSASASAARQVTLPTKDARWWRLSSAAAASDAAACFRGSDFFDNALFCEPGRDGGEGREGEGMLAGNEESKEVVSATIPCTRVSRGMA</sequence>
<accession>A0A388JPW5</accession>
<evidence type="ECO:0000313" key="2">
    <source>
        <dbReference type="Proteomes" id="UP000265515"/>
    </source>
</evidence>